<comment type="caution">
    <text evidence="1">The sequence shown here is derived from an EMBL/GenBank/DDBJ whole genome shotgun (WGS) entry which is preliminary data.</text>
</comment>
<dbReference type="EMBL" id="CM042052">
    <property type="protein sequence ID" value="KAI3719157.1"/>
    <property type="molecule type" value="Genomic_DNA"/>
</dbReference>
<keyword evidence="2" id="KW-1185">Reference proteome</keyword>
<name>A0ACB9BAT2_ARCLA</name>
<evidence type="ECO:0000313" key="1">
    <source>
        <dbReference type="EMBL" id="KAI3719157.1"/>
    </source>
</evidence>
<gene>
    <name evidence="1" type="ORF">L6452_20051</name>
</gene>
<organism evidence="1 2">
    <name type="scientific">Arctium lappa</name>
    <name type="common">Greater burdock</name>
    <name type="synonym">Lappa major</name>
    <dbReference type="NCBI Taxonomy" id="4217"/>
    <lineage>
        <taxon>Eukaryota</taxon>
        <taxon>Viridiplantae</taxon>
        <taxon>Streptophyta</taxon>
        <taxon>Embryophyta</taxon>
        <taxon>Tracheophyta</taxon>
        <taxon>Spermatophyta</taxon>
        <taxon>Magnoliopsida</taxon>
        <taxon>eudicotyledons</taxon>
        <taxon>Gunneridae</taxon>
        <taxon>Pentapetalae</taxon>
        <taxon>asterids</taxon>
        <taxon>campanulids</taxon>
        <taxon>Asterales</taxon>
        <taxon>Asteraceae</taxon>
        <taxon>Carduoideae</taxon>
        <taxon>Cardueae</taxon>
        <taxon>Arctiinae</taxon>
        <taxon>Arctium</taxon>
    </lineage>
</organism>
<protein>
    <submittedName>
        <fullName evidence="1">Uncharacterized protein</fullName>
    </submittedName>
</protein>
<evidence type="ECO:0000313" key="2">
    <source>
        <dbReference type="Proteomes" id="UP001055879"/>
    </source>
</evidence>
<dbReference type="Proteomes" id="UP001055879">
    <property type="component" value="Linkage Group LG06"/>
</dbReference>
<reference evidence="2" key="1">
    <citation type="journal article" date="2022" name="Mol. Ecol. Resour.">
        <title>The genomes of chicory, endive, great burdock and yacon provide insights into Asteraceae palaeo-polyploidization history and plant inulin production.</title>
        <authorList>
            <person name="Fan W."/>
            <person name="Wang S."/>
            <person name="Wang H."/>
            <person name="Wang A."/>
            <person name="Jiang F."/>
            <person name="Liu H."/>
            <person name="Zhao H."/>
            <person name="Xu D."/>
            <person name="Zhang Y."/>
        </authorList>
    </citation>
    <scope>NUCLEOTIDE SEQUENCE [LARGE SCALE GENOMIC DNA]</scope>
    <source>
        <strain evidence="2">cv. Niubang</strain>
    </source>
</reference>
<proteinExistence type="predicted"/>
<accession>A0ACB9BAT2</accession>
<sequence length="67" mass="7660">MGIEGEGGNTHLKETISGLVAMCVFCIQIDVINDYRLLLCLYSLRDLKENRQNHDRPSFLNSHPKQN</sequence>
<reference evidence="1 2" key="2">
    <citation type="journal article" date="2022" name="Mol. Ecol. Resour.">
        <title>The genomes of chicory, endive, great burdock and yacon provide insights into Asteraceae paleo-polyploidization history and plant inulin production.</title>
        <authorList>
            <person name="Fan W."/>
            <person name="Wang S."/>
            <person name="Wang H."/>
            <person name="Wang A."/>
            <person name="Jiang F."/>
            <person name="Liu H."/>
            <person name="Zhao H."/>
            <person name="Xu D."/>
            <person name="Zhang Y."/>
        </authorList>
    </citation>
    <scope>NUCLEOTIDE SEQUENCE [LARGE SCALE GENOMIC DNA]</scope>
    <source>
        <strain evidence="2">cv. Niubang</strain>
    </source>
</reference>